<evidence type="ECO:0000313" key="1">
    <source>
        <dbReference type="EMBL" id="BAQ02608.2"/>
    </source>
</evidence>
<protein>
    <submittedName>
        <fullName evidence="1">Uncharacterized protein</fullName>
    </submittedName>
</protein>
<dbReference type="EMBL" id="AP014693">
    <property type="protein sequence ID" value="BAQ02608.2"/>
    <property type="molecule type" value="Genomic_DNA"/>
</dbReference>
<keyword evidence="2" id="KW-1185">Reference proteome</keyword>
<accession>A0A0A8J999</accession>
<evidence type="ECO:0000313" key="2">
    <source>
        <dbReference type="Proteomes" id="UP000203794"/>
    </source>
</evidence>
<reference evidence="1 2" key="1">
    <citation type="submission" date="2014-12" db="EMBL/GenBank/DDBJ databases">
        <title>Genome analysis of a novel jumbo phage RSL2 infecting the phytopathogen Ralstonia solanacearum.</title>
        <authorList>
            <person name="Kawasaki T."/>
            <person name="Fujie M."/>
            <person name="Chatchawankanphanich O."/>
            <person name="Ogata H."/>
            <person name="Yamada T."/>
        </authorList>
    </citation>
    <scope>NUCLEOTIDE SEQUENCE [LARGE SCALE GENOMIC DNA]</scope>
    <source>
        <strain evidence="1 2">RSL2</strain>
    </source>
</reference>
<proteinExistence type="predicted"/>
<dbReference type="Proteomes" id="UP000203794">
    <property type="component" value="Segment"/>
</dbReference>
<sequence>MAAMIDTGEFISEYLTKGFYRFDASEVLSRFDIKAFGTIKKTDATFDTEDPKERYKAYTPAQTVLLRQLLKDISEVYFSDLNHELRFNDMWASANPYTYSWHNDTLRCWPGFNSNVNCYFDSMDESIGGALQMHPMVEDYDSIADDSPLIAEVFPQKFDIIVINQNSTFLHRVRHTEEKRTMLSFAAGFFDFNPVF</sequence>
<organism evidence="1 2">
    <name type="scientific">Ralstonia phage RSL2</name>
    <dbReference type="NCBI Taxonomy" id="1585840"/>
    <lineage>
        <taxon>Viruses</taxon>
        <taxon>Duplodnaviria</taxon>
        <taxon>Heunggongvirae</taxon>
        <taxon>Uroviricota</taxon>
        <taxon>Caudoviricetes</taxon>
        <taxon>Chimalliviridae</taxon>
        <taxon>Chiangmaivirus</taxon>
        <taxon>Chiangmaivirus RSL2</taxon>
    </lineage>
</organism>
<name>A0A0A8J999_9CAUD</name>